<dbReference type="SUPFAM" id="SSF55681">
    <property type="entry name" value="Class II aaRS and biotin synthetases"/>
    <property type="match status" value="1"/>
</dbReference>
<dbReference type="EMBL" id="CAJVPK010000156">
    <property type="protein sequence ID" value="CAG8462118.1"/>
    <property type="molecule type" value="Genomic_DNA"/>
</dbReference>
<dbReference type="FunFam" id="3.30.980.10:FF:000005">
    <property type="entry name" value="Threonyl-tRNA synthetase, mitochondrial"/>
    <property type="match status" value="1"/>
</dbReference>
<evidence type="ECO:0000256" key="1">
    <source>
        <dbReference type="ARBA" id="ARBA00004305"/>
    </source>
</evidence>
<keyword evidence="9" id="KW-0809">Transit peptide</keyword>
<dbReference type="GO" id="GO:0004829">
    <property type="term" value="F:threonine-tRNA ligase activity"/>
    <property type="evidence" value="ECO:0007669"/>
    <property type="project" value="UniProtKB-EC"/>
</dbReference>
<keyword evidence="10" id="KW-0496">Mitochondrion</keyword>
<evidence type="ECO:0000256" key="9">
    <source>
        <dbReference type="ARBA" id="ARBA00022946"/>
    </source>
</evidence>
<evidence type="ECO:0000256" key="3">
    <source>
        <dbReference type="ARBA" id="ARBA00013163"/>
    </source>
</evidence>
<evidence type="ECO:0000256" key="7">
    <source>
        <dbReference type="ARBA" id="ARBA00022840"/>
    </source>
</evidence>
<evidence type="ECO:0000313" key="17">
    <source>
        <dbReference type="Proteomes" id="UP000789706"/>
    </source>
</evidence>
<evidence type="ECO:0000256" key="10">
    <source>
        <dbReference type="ARBA" id="ARBA00023128"/>
    </source>
</evidence>
<dbReference type="InterPro" id="IPR012675">
    <property type="entry name" value="Beta-grasp_dom_sf"/>
</dbReference>
<dbReference type="InterPro" id="IPR036621">
    <property type="entry name" value="Anticodon-bd_dom_sf"/>
</dbReference>
<evidence type="ECO:0000259" key="14">
    <source>
        <dbReference type="PROSITE" id="PS50862"/>
    </source>
</evidence>
<dbReference type="Gene3D" id="3.30.980.10">
    <property type="entry name" value="Threonyl-trna Synthetase, Chain A, domain 2"/>
    <property type="match status" value="1"/>
</dbReference>
<dbReference type="NCBIfam" id="TIGR00418">
    <property type="entry name" value="thrS"/>
    <property type="match status" value="1"/>
</dbReference>
<dbReference type="SUPFAM" id="SSF55186">
    <property type="entry name" value="ThrRS/AlaRS common domain"/>
    <property type="match status" value="1"/>
</dbReference>
<name>A0A9N8YXG3_9GLOM</name>
<dbReference type="Gene3D" id="3.30.930.10">
    <property type="entry name" value="Bira Bifunctional Protein, Domain 2"/>
    <property type="match status" value="1"/>
</dbReference>
<reference evidence="16" key="1">
    <citation type="submission" date="2021-06" db="EMBL/GenBank/DDBJ databases">
        <authorList>
            <person name="Kallberg Y."/>
            <person name="Tangrot J."/>
            <person name="Rosling A."/>
        </authorList>
    </citation>
    <scope>NUCLEOTIDE SEQUENCE</scope>
    <source>
        <strain evidence="16">AZ414A</strain>
    </source>
</reference>
<evidence type="ECO:0000256" key="2">
    <source>
        <dbReference type="ARBA" id="ARBA00008226"/>
    </source>
</evidence>
<evidence type="ECO:0000256" key="12">
    <source>
        <dbReference type="ARBA" id="ARBA00031900"/>
    </source>
</evidence>
<dbReference type="PROSITE" id="PS51880">
    <property type="entry name" value="TGS"/>
    <property type="match status" value="1"/>
</dbReference>
<proteinExistence type="inferred from homology"/>
<dbReference type="InterPro" id="IPR012947">
    <property type="entry name" value="tRNA_SAD"/>
</dbReference>
<keyword evidence="5" id="KW-0436">Ligase</keyword>
<dbReference type="InterPro" id="IPR004095">
    <property type="entry name" value="TGS"/>
</dbReference>
<accession>A0A9N8YXG3</accession>
<dbReference type="Pfam" id="PF00587">
    <property type="entry name" value="tRNA-synt_2b"/>
    <property type="match status" value="1"/>
</dbReference>
<dbReference type="GO" id="GO:0006435">
    <property type="term" value="P:threonyl-tRNA aminoacylation"/>
    <property type="evidence" value="ECO:0007669"/>
    <property type="project" value="InterPro"/>
</dbReference>
<evidence type="ECO:0000256" key="5">
    <source>
        <dbReference type="ARBA" id="ARBA00022598"/>
    </source>
</evidence>
<sequence length="662" mass="77401">MLKNYWHFRKNNSFFCSFNKILIQIEKRNISSVNINRRLLEWKTEKKRQSEIISNSNNDTKDIDILVDGTLRKGLSGITTPYECAKGISHKLADNSIIALVNSKDLYEMNRPLYDSCSLNFLPFSVSNTLTTEVFWHSTAHVIGSALEIKYGDDVLLCDGPPLKQGGFPEKDLQDILKIMKECVARKHPFERMQVTKNFARELFFTNPFKLHYISQIPENESIIIYKCGSFIDLCRGPHIPHTGFIRTIELSKYATAYWKPDLAYDKNSPQSINRIYGISFANTNEFNNWKKDQEEAQKRDHRLIGKFQQLYLIHHLSPGSVFMLPHGTRIFQKLQNYIRLKYREFGFEEVMTPMIYKKDLWEMSGHWQNYKNEMFTVDYGENFEIKNEKDEIFGLKPMNCPGHCLIFDNSPKSYRDLPVRIADFGSLHRNEISGNLTGLTRVRQFHQDDAHIFCRKSQIFDEIISTLSFVDHVYNDLKFPNYQFLLSTRHETQYIGDISEWEIAEESLKKALEASGKNWIINPGDAAFYGPKIDITIKDAFQRMHQTATIQLDFQLPQRFKLKYIDENSTEQTPIIIHRAILGSIERMMAILIENTGGKWPFWLNPRQVIVIPVSPKFSDYAQKEKDTQTVNVRPRDDKNLGNMTIDQLLMHFERLNQQYL</sequence>
<feature type="domain" description="Aminoacyl-transfer RNA synthetases class-II family profile" evidence="14">
    <location>
        <begin position="320"/>
        <end position="602"/>
    </location>
</feature>
<dbReference type="InterPro" id="IPR002320">
    <property type="entry name" value="Thr-tRNA-ligase_IIa"/>
</dbReference>
<gene>
    <name evidence="16" type="ORF">DEBURN_LOCUS2737</name>
</gene>
<dbReference type="GO" id="GO:0005759">
    <property type="term" value="C:mitochondrial matrix"/>
    <property type="evidence" value="ECO:0007669"/>
    <property type="project" value="UniProtKB-SubCell"/>
</dbReference>
<dbReference type="InterPro" id="IPR018163">
    <property type="entry name" value="Thr/Ala-tRNA-synth_IIc_edit"/>
</dbReference>
<evidence type="ECO:0000256" key="6">
    <source>
        <dbReference type="ARBA" id="ARBA00022741"/>
    </source>
</evidence>
<dbReference type="PANTHER" id="PTHR11451">
    <property type="entry name" value="THREONINE-TRNA LIGASE"/>
    <property type="match status" value="1"/>
</dbReference>
<comment type="similarity">
    <text evidence="2">Belongs to the class-II aminoacyl-tRNA synthetase family.</text>
</comment>
<comment type="caution">
    <text evidence="16">The sequence shown here is derived from an EMBL/GenBank/DDBJ whole genome shotgun (WGS) entry which is preliminary data.</text>
</comment>
<dbReference type="InterPro" id="IPR033728">
    <property type="entry name" value="ThrRS_core"/>
</dbReference>
<dbReference type="GO" id="GO:0005524">
    <property type="term" value="F:ATP binding"/>
    <property type="evidence" value="ECO:0007669"/>
    <property type="project" value="UniProtKB-KW"/>
</dbReference>
<dbReference type="InterPro" id="IPR045864">
    <property type="entry name" value="aa-tRNA-synth_II/BPL/LPL"/>
</dbReference>
<evidence type="ECO:0000256" key="4">
    <source>
        <dbReference type="ARBA" id="ARBA00022490"/>
    </source>
</evidence>
<dbReference type="Proteomes" id="UP000789706">
    <property type="component" value="Unassembled WGS sequence"/>
</dbReference>
<keyword evidence="8" id="KW-0648">Protein biosynthesis</keyword>
<dbReference type="FunFam" id="3.30.930.10:FF:000039">
    <property type="entry name" value="Threonyl-tRNA synthetase, mitochondrial"/>
    <property type="match status" value="1"/>
</dbReference>
<evidence type="ECO:0000256" key="11">
    <source>
        <dbReference type="ARBA" id="ARBA00023146"/>
    </source>
</evidence>
<dbReference type="CDD" id="cd00771">
    <property type="entry name" value="ThrRS_core"/>
    <property type="match status" value="1"/>
</dbReference>
<dbReference type="PANTHER" id="PTHR11451:SF44">
    <property type="entry name" value="THREONINE--TRNA LIGASE, CHLOROPLASTIC_MITOCHONDRIAL 2"/>
    <property type="match status" value="1"/>
</dbReference>
<dbReference type="CDD" id="cd01667">
    <property type="entry name" value="TGS_ThrRS"/>
    <property type="match status" value="1"/>
</dbReference>
<evidence type="ECO:0000313" key="16">
    <source>
        <dbReference type="EMBL" id="CAG8462118.1"/>
    </source>
</evidence>
<dbReference type="SUPFAM" id="SSF52954">
    <property type="entry name" value="Class II aaRS ABD-related"/>
    <property type="match status" value="1"/>
</dbReference>
<dbReference type="PROSITE" id="PS50862">
    <property type="entry name" value="AA_TRNA_LIGASE_II"/>
    <property type="match status" value="1"/>
</dbReference>
<keyword evidence="17" id="KW-1185">Reference proteome</keyword>
<feature type="domain" description="TGS" evidence="15">
    <location>
        <begin position="59"/>
        <end position="123"/>
    </location>
</feature>
<comment type="subcellular location">
    <subcellularLocation>
        <location evidence="1">Mitochondrion matrix</location>
    </subcellularLocation>
</comment>
<evidence type="ECO:0000259" key="15">
    <source>
        <dbReference type="PROSITE" id="PS51880"/>
    </source>
</evidence>
<dbReference type="PRINTS" id="PR01047">
    <property type="entry name" value="TRNASYNTHTHR"/>
</dbReference>
<comment type="catalytic activity">
    <reaction evidence="13">
        <text>tRNA(Thr) + L-threonine + ATP = L-threonyl-tRNA(Thr) + AMP + diphosphate + H(+)</text>
        <dbReference type="Rhea" id="RHEA:24624"/>
        <dbReference type="Rhea" id="RHEA-COMP:9670"/>
        <dbReference type="Rhea" id="RHEA-COMP:9704"/>
        <dbReference type="ChEBI" id="CHEBI:15378"/>
        <dbReference type="ChEBI" id="CHEBI:30616"/>
        <dbReference type="ChEBI" id="CHEBI:33019"/>
        <dbReference type="ChEBI" id="CHEBI:57926"/>
        <dbReference type="ChEBI" id="CHEBI:78442"/>
        <dbReference type="ChEBI" id="CHEBI:78534"/>
        <dbReference type="ChEBI" id="CHEBI:456215"/>
        <dbReference type="EC" id="6.1.1.3"/>
    </reaction>
</comment>
<keyword evidence="6" id="KW-0547">Nucleotide-binding</keyword>
<keyword evidence="4" id="KW-0963">Cytoplasm</keyword>
<evidence type="ECO:0000256" key="8">
    <source>
        <dbReference type="ARBA" id="ARBA00022917"/>
    </source>
</evidence>
<dbReference type="SMART" id="SM00863">
    <property type="entry name" value="tRNA_SAD"/>
    <property type="match status" value="1"/>
</dbReference>
<keyword evidence="7" id="KW-0067">ATP-binding</keyword>
<dbReference type="InterPro" id="IPR006195">
    <property type="entry name" value="aa-tRNA-synth_II"/>
</dbReference>
<dbReference type="InterPro" id="IPR002314">
    <property type="entry name" value="aa-tRNA-synt_IIb"/>
</dbReference>
<dbReference type="Gene3D" id="3.10.20.30">
    <property type="match status" value="1"/>
</dbReference>
<dbReference type="EC" id="6.1.1.3" evidence="3"/>
<dbReference type="Gene3D" id="3.40.50.800">
    <property type="entry name" value="Anticodon-binding domain"/>
    <property type="match status" value="1"/>
</dbReference>
<dbReference type="AlphaFoldDB" id="A0A9N8YXG3"/>
<dbReference type="Pfam" id="PF07973">
    <property type="entry name" value="tRNA_SAD"/>
    <property type="match status" value="1"/>
</dbReference>
<keyword evidence="11" id="KW-0030">Aminoacyl-tRNA synthetase</keyword>
<evidence type="ECO:0000256" key="13">
    <source>
        <dbReference type="ARBA" id="ARBA00049515"/>
    </source>
</evidence>
<organism evidence="16 17">
    <name type="scientific">Diversispora eburnea</name>
    <dbReference type="NCBI Taxonomy" id="1213867"/>
    <lineage>
        <taxon>Eukaryota</taxon>
        <taxon>Fungi</taxon>
        <taxon>Fungi incertae sedis</taxon>
        <taxon>Mucoromycota</taxon>
        <taxon>Glomeromycotina</taxon>
        <taxon>Glomeromycetes</taxon>
        <taxon>Diversisporales</taxon>
        <taxon>Diversisporaceae</taxon>
        <taxon>Diversispora</taxon>
    </lineage>
</organism>
<dbReference type="OrthoDB" id="5423599at2759"/>
<protein>
    <recommendedName>
        <fullName evidence="3">threonine--tRNA ligase</fullName>
        <ecNumber evidence="3">6.1.1.3</ecNumber>
    </recommendedName>
    <alternativeName>
        <fullName evidence="12">Threonyl-tRNA synthetase</fullName>
    </alternativeName>
</protein>